<name>A0ABY8VKZ7_9CORY</name>
<dbReference type="EMBL" id="CP126970">
    <property type="protein sequence ID" value="WIM70168.1"/>
    <property type="molecule type" value="Genomic_DNA"/>
</dbReference>
<proteinExistence type="predicted"/>
<dbReference type="RefSeq" id="WP_284874761.1">
    <property type="nucleotide sequence ID" value="NZ_CP126970.1"/>
</dbReference>
<evidence type="ECO:0000313" key="1">
    <source>
        <dbReference type="EMBL" id="WIM70168.1"/>
    </source>
</evidence>
<sequence>MSSVLLYLGVLDFIDGLDLGPIADAFVTGSATGFLVDLFTLGA</sequence>
<dbReference type="Proteomes" id="UP001238805">
    <property type="component" value="Chromosome"/>
</dbReference>
<evidence type="ECO:0000313" key="2">
    <source>
        <dbReference type="Proteomes" id="UP001238805"/>
    </source>
</evidence>
<keyword evidence="2" id="KW-1185">Reference proteome</keyword>
<accession>A0ABY8VKZ7</accession>
<organism evidence="1 2">
    <name type="scientific">Corynebacterium suedekumii</name>
    <dbReference type="NCBI Taxonomy" id="3049801"/>
    <lineage>
        <taxon>Bacteria</taxon>
        <taxon>Bacillati</taxon>
        <taxon>Actinomycetota</taxon>
        <taxon>Actinomycetes</taxon>
        <taxon>Mycobacteriales</taxon>
        <taxon>Corynebacteriaceae</taxon>
        <taxon>Corynebacterium</taxon>
    </lineage>
</organism>
<gene>
    <name evidence="1" type="ORF">QP029_13465</name>
</gene>
<reference evidence="1 2" key="1">
    <citation type="submission" date="2023-05" db="EMBL/GenBank/DDBJ databases">
        <title>Corynebacterium suedekumii sp. nov. and Corynebacterium breve sp. nov. isolated from raw cow's milk.</title>
        <authorList>
            <person name="Baer M.K."/>
            <person name="Mehl L."/>
            <person name="Hellmuth R."/>
            <person name="Marke G."/>
            <person name="Lipski A."/>
        </authorList>
    </citation>
    <scope>NUCLEOTIDE SEQUENCE [LARGE SCALE GENOMIC DNA]</scope>
    <source>
        <strain evidence="1 2">LM112</strain>
    </source>
</reference>
<protein>
    <submittedName>
        <fullName evidence="1">Uncharacterized protein</fullName>
    </submittedName>
</protein>